<sequence length="445" mass="50157">MNTLPDELVLRIFEEVAPPAYSPKAYSARQNALLSLCSVSRRMRALAQPLLWRFVRVHERSRLDSLAQPEGLRRCARTYHVSPEGIWSGQKGWFTLQEGVKALSLLPEVTELRLDSLEQQINLKSLQDYTGLRSLSLVCADIDDSDPVFLPNLEALHVEDVRLDPNLLTTWLSPTYLPSLKALYLSDLRENIEDAPFFPTLSPAILSQLDFVQTLAEETDAVEKYGLSVSPPFLFQLHPPALNPTSSAPLPRNITLDSPRLRLGDTAEKIHTGSYQLPAFGQLLDAFRAEHAPVPHSILLPRVLVMAAGKADVDVVERVRSFEDACARNGVRLGWWGGAEGEADDTLVSPEFWEYARTLRRERERAGGVWLPSVAEVDKMTEYSSTRSARKDLLRALNALERSMRKKGSPVRRRGESGVVRETRWGTLSWDFWEYAKELRARGMT</sequence>
<protein>
    <recommendedName>
        <fullName evidence="1">F-box domain-containing protein</fullName>
    </recommendedName>
</protein>
<gene>
    <name evidence="2" type="ORF">Rhopal_002510-T1</name>
</gene>
<dbReference type="AlphaFoldDB" id="A0AAV5GH35"/>
<keyword evidence="3" id="KW-1185">Reference proteome</keyword>
<dbReference type="Pfam" id="PF12937">
    <property type="entry name" value="F-box-like"/>
    <property type="match status" value="1"/>
</dbReference>
<dbReference type="EMBL" id="BQKY01000005">
    <property type="protein sequence ID" value="GJN89523.1"/>
    <property type="molecule type" value="Genomic_DNA"/>
</dbReference>
<proteinExistence type="predicted"/>
<accession>A0AAV5GH35</accession>
<evidence type="ECO:0000259" key="1">
    <source>
        <dbReference type="Pfam" id="PF12937"/>
    </source>
</evidence>
<comment type="caution">
    <text evidence="2">The sequence shown here is derived from an EMBL/GenBank/DDBJ whole genome shotgun (WGS) entry which is preliminary data.</text>
</comment>
<dbReference type="SUPFAM" id="SSF52058">
    <property type="entry name" value="L domain-like"/>
    <property type="match status" value="1"/>
</dbReference>
<name>A0AAV5GH35_9BASI</name>
<evidence type="ECO:0000313" key="3">
    <source>
        <dbReference type="Proteomes" id="UP001342314"/>
    </source>
</evidence>
<reference evidence="2 3" key="1">
    <citation type="submission" date="2021-12" db="EMBL/GenBank/DDBJ databases">
        <title>High titer production of polyol ester of fatty acids by Rhodotorula paludigena BS15 towards product separation-free biomass refinery.</title>
        <authorList>
            <person name="Mano J."/>
            <person name="Ono H."/>
            <person name="Tanaka T."/>
            <person name="Naito K."/>
            <person name="Sushida H."/>
            <person name="Ike M."/>
            <person name="Tokuyasu K."/>
            <person name="Kitaoka M."/>
        </authorList>
    </citation>
    <scope>NUCLEOTIDE SEQUENCE [LARGE SCALE GENOMIC DNA]</scope>
    <source>
        <strain evidence="2 3">BS15</strain>
    </source>
</reference>
<organism evidence="2 3">
    <name type="scientific">Rhodotorula paludigena</name>
    <dbReference type="NCBI Taxonomy" id="86838"/>
    <lineage>
        <taxon>Eukaryota</taxon>
        <taxon>Fungi</taxon>
        <taxon>Dikarya</taxon>
        <taxon>Basidiomycota</taxon>
        <taxon>Pucciniomycotina</taxon>
        <taxon>Microbotryomycetes</taxon>
        <taxon>Sporidiobolales</taxon>
        <taxon>Sporidiobolaceae</taxon>
        <taxon>Rhodotorula</taxon>
    </lineage>
</organism>
<dbReference type="Gene3D" id="3.80.10.10">
    <property type="entry name" value="Ribonuclease Inhibitor"/>
    <property type="match status" value="1"/>
</dbReference>
<dbReference type="Proteomes" id="UP001342314">
    <property type="component" value="Unassembled WGS sequence"/>
</dbReference>
<evidence type="ECO:0000313" key="2">
    <source>
        <dbReference type="EMBL" id="GJN89523.1"/>
    </source>
</evidence>
<dbReference type="InterPro" id="IPR001810">
    <property type="entry name" value="F-box_dom"/>
</dbReference>
<feature type="domain" description="F-box" evidence="1">
    <location>
        <begin position="2"/>
        <end position="55"/>
    </location>
</feature>
<dbReference type="InterPro" id="IPR032675">
    <property type="entry name" value="LRR_dom_sf"/>
</dbReference>